<sequence length="165" mass="19136">MAVLLWLSAEDGLSAILLKLGIPLTLDFIQLICACNSWGRVKLFRADDWSLILVDDAGNPLRKVEFLGDYDSEDEVASVDNDMARSLASERVGFGTQSLLEQWRDSYGNIDYYEDQYDDDMYKGQDFLMRFKLYAIIWISEFEVARRNKFLFLLSSNFVYLPLRK</sequence>
<reference evidence="1" key="2">
    <citation type="submission" date="2022-01" db="EMBL/GenBank/DDBJ databases">
        <authorList>
            <person name="Yamashiro T."/>
            <person name="Shiraishi A."/>
            <person name="Satake H."/>
            <person name="Nakayama K."/>
        </authorList>
    </citation>
    <scope>NUCLEOTIDE SEQUENCE</scope>
</reference>
<reference evidence="1" key="1">
    <citation type="journal article" date="2022" name="Int. J. Mol. Sci.">
        <title>Draft Genome of Tanacetum Coccineum: Genomic Comparison of Closely Related Tanacetum-Family Plants.</title>
        <authorList>
            <person name="Yamashiro T."/>
            <person name="Shiraishi A."/>
            <person name="Nakayama K."/>
            <person name="Satake H."/>
        </authorList>
    </citation>
    <scope>NUCLEOTIDE SEQUENCE</scope>
</reference>
<evidence type="ECO:0000313" key="2">
    <source>
        <dbReference type="Proteomes" id="UP001151760"/>
    </source>
</evidence>
<proteinExistence type="predicted"/>
<dbReference type="EMBL" id="BQNB010010873">
    <property type="protein sequence ID" value="GJS83071.1"/>
    <property type="molecule type" value="Genomic_DNA"/>
</dbReference>
<comment type="caution">
    <text evidence="1">The sequence shown here is derived from an EMBL/GenBank/DDBJ whole genome shotgun (WGS) entry which is preliminary data.</text>
</comment>
<organism evidence="1 2">
    <name type="scientific">Tanacetum coccineum</name>
    <dbReference type="NCBI Taxonomy" id="301880"/>
    <lineage>
        <taxon>Eukaryota</taxon>
        <taxon>Viridiplantae</taxon>
        <taxon>Streptophyta</taxon>
        <taxon>Embryophyta</taxon>
        <taxon>Tracheophyta</taxon>
        <taxon>Spermatophyta</taxon>
        <taxon>Magnoliopsida</taxon>
        <taxon>eudicotyledons</taxon>
        <taxon>Gunneridae</taxon>
        <taxon>Pentapetalae</taxon>
        <taxon>asterids</taxon>
        <taxon>campanulids</taxon>
        <taxon>Asterales</taxon>
        <taxon>Asteraceae</taxon>
        <taxon>Asteroideae</taxon>
        <taxon>Anthemideae</taxon>
        <taxon>Anthemidinae</taxon>
        <taxon>Tanacetum</taxon>
    </lineage>
</organism>
<protein>
    <submittedName>
        <fullName evidence="1">Uncharacterized protein</fullName>
    </submittedName>
</protein>
<gene>
    <name evidence="1" type="ORF">Tco_0749612</name>
</gene>
<accession>A0ABQ4Z1H5</accession>
<keyword evidence="2" id="KW-1185">Reference proteome</keyword>
<dbReference type="Proteomes" id="UP001151760">
    <property type="component" value="Unassembled WGS sequence"/>
</dbReference>
<name>A0ABQ4Z1H5_9ASTR</name>
<evidence type="ECO:0000313" key="1">
    <source>
        <dbReference type="EMBL" id="GJS83071.1"/>
    </source>
</evidence>